<reference evidence="2 3" key="1">
    <citation type="submission" date="2018-04" db="EMBL/GenBank/DDBJ databases">
        <authorList>
            <person name="Eckel V.P."/>
            <person name="Vogel R.F."/>
        </authorList>
    </citation>
    <scope>NUCLEOTIDE SEQUENCE [LARGE SCALE GENOMIC DNA]</scope>
    <source>
        <strain evidence="3">TMW 2.1764</strain>
    </source>
</reference>
<keyword evidence="3" id="KW-1185">Reference proteome</keyword>
<feature type="region of interest" description="Disordered" evidence="1">
    <location>
        <begin position="88"/>
        <end position="110"/>
    </location>
</feature>
<dbReference type="EMBL" id="QDAG01000006">
    <property type="protein sequence ID" value="KAE8128065.1"/>
    <property type="molecule type" value="Genomic_DNA"/>
</dbReference>
<evidence type="ECO:0000256" key="1">
    <source>
        <dbReference type="SAM" id="MobiDB-lite"/>
    </source>
</evidence>
<name>A0A5N6S0Y6_9BIFI</name>
<organism evidence="2 3">
    <name type="scientific">Bifidobacterium tibiigranuli</name>
    <dbReference type="NCBI Taxonomy" id="2172043"/>
    <lineage>
        <taxon>Bacteria</taxon>
        <taxon>Bacillati</taxon>
        <taxon>Actinomycetota</taxon>
        <taxon>Actinomycetes</taxon>
        <taxon>Bifidobacteriales</taxon>
        <taxon>Bifidobacteriaceae</taxon>
        <taxon>Bifidobacterium</taxon>
    </lineage>
</organism>
<proteinExistence type="predicted"/>
<gene>
    <name evidence="2" type="ORF">DDE84_06650</name>
</gene>
<sequence length="308" mass="33570">MYMSYPQRADKTRMASLQGLQPFIHITRIGLRCGCALQHSGMTGCDSKRPAASGFVAMELFGGHETRHEHKEEIMDSDTVTLAGADARVGAGKPKTSNEPKGKESAEDTGCEALAKRFRKQRGENGIAQADAAWVEQPFAAWLRCLDEEGPCPGMQDLEALAVGMAEALAIRDALIVSLVAGRGQCDMHRMVAFASHPHDPRNARSMYRLLRTAFEDEHAELDRRRCHAGIAMMRDTADAVPGRFKVQPLAVAGYILWWMGEARALEYALRALGLDQGCTLAAIVCSALEHGIGPANSGERRVRGRPS</sequence>
<protein>
    <submittedName>
        <fullName evidence="2">DUF4192 family protein</fullName>
    </submittedName>
</protein>
<accession>A0A5N6S0Y6</accession>
<dbReference type="Proteomes" id="UP000325415">
    <property type="component" value="Unassembled WGS sequence"/>
</dbReference>
<evidence type="ECO:0000313" key="2">
    <source>
        <dbReference type="EMBL" id="KAE8128065.1"/>
    </source>
</evidence>
<feature type="compositionally biased region" description="Basic and acidic residues" evidence="1">
    <location>
        <begin position="96"/>
        <end position="106"/>
    </location>
</feature>
<comment type="caution">
    <text evidence="2">The sequence shown here is derived from an EMBL/GenBank/DDBJ whole genome shotgun (WGS) entry which is preliminary data.</text>
</comment>
<dbReference type="AlphaFoldDB" id="A0A5N6S0Y6"/>
<evidence type="ECO:0000313" key="3">
    <source>
        <dbReference type="Proteomes" id="UP000325415"/>
    </source>
</evidence>